<reference evidence="15" key="1">
    <citation type="journal article" date="2014" name="Science">
        <title>Nonhuman genetics. Genomic basis for the convergent evolution of electric organs.</title>
        <authorList>
            <person name="Gallant J.R."/>
            <person name="Traeger L.L."/>
            <person name="Volkening J.D."/>
            <person name="Moffett H."/>
            <person name="Chen P.H."/>
            <person name="Novina C.D."/>
            <person name="Phillips G.N.Jr."/>
            <person name="Anand R."/>
            <person name="Wells G.B."/>
            <person name="Pinch M."/>
            <person name="Guth R."/>
            <person name="Unguez G.A."/>
            <person name="Albert J.S."/>
            <person name="Zakon H.H."/>
            <person name="Samanta M.P."/>
            <person name="Sussman M.R."/>
        </authorList>
    </citation>
    <scope>NUCLEOTIDE SEQUENCE [LARGE SCALE GENOMIC DNA]</scope>
</reference>
<dbReference type="GeneTree" id="ENSGT00940000157694"/>
<evidence type="ECO:0000313" key="14">
    <source>
        <dbReference type="Ensembl" id="ENSEEEP00000024923.2"/>
    </source>
</evidence>
<dbReference type="PRINTS" id="PR00001">
    <property type="entry name" value="GLABLOOD"/>
</dbReference>
<accession>A0A4W4FJ67</accession>
<evidence type="ECO:0000256" key="11">
    <source>
        <dbReference type="SAM" id="Phobius"/>
    </source>
</evidence>
<keyword evidence="11" id="KW-0472">Membrane</keyword>
<evidence type="ECO:0000256" key="6">
    <source>
        <dbReference type="ARBA" id="ARBA00022536"/>
    </source>
</evidence>
<dbReference type="InterPro" id="IPR018097">
    <property type="entry name" value="EGF_Ca-bd_CS"/>
</dbReference>
<evidence type="ECO:0000256" key="8">
    <source>
        <dbReference type="ARBA" id="ARBA00023157"/>
    </source>
</evidence>
<feature type="domain" description="Gla" evidence="13">
    <location>
        <begin position="38"/>
        <end position="84"/>
    </location>
</feature>
<keyword evidence="7" id="KW-0106">Calcium</keyword>
<dbReference type="PRINTS" id="PR00010">
    <property type="entry name" value="EGFBLOOD"/>
</dbReference>
<dbReference type="PROSITE" id="PS00011">
    <property type="entry name" value="GLA_1"/>
    <property type="match status" value="1"/>
</dbReference>
<organism evidence="14 15">
    <name type="scientific">Electrophorus electricus</name>
    <name type="common">Electric eel</name>
    <name type="synonym">Gymnotus electricus</name>
    <dbReference type="NCBI Taxonomy" id="8005"/>
    <lineage>
        <taxon>Eukaryota</taxon>
        <taxon>Metazoa</taxon>
        <taxon>Chordata</taxon>
        <taxon>Craniata</taxon>
        <taxon>Vertebrata</taxon>
        <taxon>Euteleostomi</taxon>
        <taxon>Actinopterygii</taxon>
        <taxon>Neopterygii</taxon>
        <taxon>Teleostei</taxon>
        <taxon>Ostariophysi</taxon>
        <taxon>Gymnotiformes</taxon>
        <taxon>Gymnotoidei</taxon>
        <taxon>Gymnotidae</taxon>
        <taxon>Electrophorus</taxon>
    </lineage>
</organism>
<dbReference type="EC" id="3.4.21.6" evidence="3"/>
<dbReference type="SUPFAM" id="SSF57630">
    <property type="entry name" value="GLA-domain"/>
    <property type="match status" value="1"/>
</dbReference>
<evidence type="ECO:0000256" key="2">
    <source>
        <dbReference type="ARBA" id="ARBA00004613"/>
    </source>
</evidence>
<dbReference type="InterPro" id="IPR050442">
    <property type="entry name" value="Peptidase_S1_coag_factors"/>
</dbReference>
<evidence type="ECO:0000256" key="9">
    <source>
        <dbReference type="ARBA" id="ARBA00023180"/>
    </source>
</evidence>
<name>A0A4W4FJ67_ELEEL</name>
<dbReference type="InterPro" id="IPR000742">
    <property type="entry name" value="EGF"/>
</dbReference>
<dbReference type="InterPro" id="IPR000294">
    <property type="entry name" value="GLA_domain"/>
</dbReference>
<evidence type="ECO:0000256" key="5">
    <source>
        <dbReference type="ARBA" id="ARBA00022525"/>
    </source>
</evidence>
<dbReference type="Pfam" id="PF00008">
    <property type="entry name" value="EGF"/>
    <property type="match status" value="1"/>
</dbReference>
<proteinExistence type="predicted"/>
<feature type="transmembrane region" description="Helical" evidence="11">
    <location>
        <begin position="6"/>
        <end position="25"/>
    </location>
</feature>
<dbReference type="AlphaFoldDB" id="A0A4W4FJ67"/>
<evidence type="ECO:0000256" key="4">
    <source>
        <dbReference type="ARBA" id="ARBA00022479"/>
    </source>
</evidence>
<reference evidence="14" key="3">
    <citation type="submission" date="2020-05" db="EMBL/GenBank/DDBJ databases">
        <title>Electrophorus electricus (electric eel) genome, fEleEle1, primary haplotype.</title>
        <authorList>
            <person name="Myers G."/>
            <person name="Meyer A."/>
            <person name="Fedrigo O."/>
            <person name="Formenti G."/>
            <person name="Rhie A."/>
            <person name="Tracey A."/>
            <person name="Sims Y."/>
            <person name="Jarvis E.D."/>
        </authorList>
    </citation>
    <scope>NUCLEOTIDE SEQUENCE [LARGE SCALE GENOMIC DNA]</scope>
</reference>
<dbReference type="InterPro" id="IPR001881">
    <property type="entry name" value="EGF-like_Ca-bd_dom"/>
</dbReference>
<dbReference type="InterPro" id="IPR035972">
    <property type="entry name" value="GLA-like_dom_SF"/>
</dbReference>
<reference evidence="14" key="4">
    <citation type="submission" date="2025-08" db="UniProtKB">
        <authorList>
            <consortium name="Ensembl"/>
        </authorList>
    </citation>
    <scope>IDENTIFICATION</scope>
</reference>
<dbReference type="PANTHER" id="PTHR24278">
    <property type="entry name" value="COAGULATION FACTOR"/>
    <property type="match status" value="1"/>
</dbReference>
<keyword evidence="15" id="KW-1185">Reference proteome</keyword>
<comment type="caution">
    <text evidence="10">Lacks conserved residue(s) required for the propagation of feature annotation.</text>
</comment>
<keyword evidence="9" id="KW-0325">Glycoprotein</keyword>
<dbReference type="GO" id="GO:0005615">
    <property type="term" value="C:extracellular space"/>
    <property type="evidence" value="ECO:0007669"/>
    <property type="project" value="TreeGrafter"/>
</dbReference>
<comment type="subcellular location">
    <subcellularLocation>
        <location evidence="2">Secreted</location>
    </subcellularLocation>
</comment>
<keyword evidence="11" id="KW-1133">Transmembrane helix</keyword>
<evidence type="ECO:0000313" key="15">
    <source>
        <dbReference type="Proteomes" id="UP000314983"/>
    </source>
</evidence>
<comment type="catalytic activity">
    <reaction evidence="1">
        <text>Selective cleavage of Arg-|-Thr and then Arg-|-Ile bonds in prothrombin to form thrombin.</text>
        <dbReference type="EC" id="3.4.21.6"/>
    </reaction>
</comment>
<keyword evidence="11" id="KW-0812">Transmembrane</keyword>
<evidence type="ECO:0000256" key="10">
    <source>
        <dbReference type="PROSITE-ProRule" id="PRU00076"/>
    </source>
</evidence>
<sequence length="123" mass="14406">FSSVLHIIILSSLPFFFTTSVFMSYPQAHTIFQRHKRANAFFWEEFFQGNLERECHEEKCNKEEVREVFEDNQKTDNFWTIYYDGDQCDSNPCQHGGTCKDMIGGYACKCPDMYIGLNCEKGN</sequence>
<dbReference type="CDD" id="cd00054">
    <property type="entry name" value="EGF_CA"/>
    <property type="match status" value="1"/>
</dbReference>
<evidence type="ECO:0000256" key="3">
    <source>
        <dbReference type="ARBA" id="ARBA00012181"/>
    </source>
</evidence>
<dbReference type="Ensembl" id="ENSEEET00000025211.2">
    <property type="protein sequence ID" value="ENSEEEP00000024923.2"/>
    <property type="gene ID" value="ENSEEEG00000012085.2"/>
</dbReference>
<dbReference type="SMART" id="SM00179">
    <property type="entry name" value="EGF_CA"/>
    <property type="match status" value="1"/>
</dbReference>
<dbReference type="PROSITE" id="PS50026">
    <property type="entry name" value="EGF_3"/>
    <property type="match status" value="1"/>
</dbReference>
<dbReference type="PROSITE" id="PS50998">
    <property type="entry name" value="GLA_2"/>
    <property type="match status" value="1"/>
</dbReference>
<keyword evidence="8 10" id="KW-1015">Disulfide bond</keyword>
<dbReference type="FunFam" id="2.10.25.10:FF:000162">
    <property type="entry name" value="Coagulation factor X (Predicted)"/>
    <property type="match status" value="1"/>
</dbReference>
<dbReference type="Pfam" id="PF00594">
    <property type="entry name" value="Gla"/>
    <property type="match status" value="1"/>
</dbReference>
<feature type="domain" description="EGF-like" evidence="12">
    <location>
        <begin position="84"/>
        <end position="120"/>
    </location>
</feature>
<dbReference type="PANTHER" id="PTHR24278:SF28">
    <property type="entry name" value="COAGULATION FACTOR X"/>
    <property type="match status" value="1"/>
</dbReference>
<reference evidence="14" key="5">
    <citation type="submission" date="2025-09" db="UniProtKB">
        <authorList>
            <consortium name="Ensembl"/>
        </authorList>
    </citation>
    <scope>IDENTIFICATION</scope>
</reference>
<dbReference type="Gene3D" id="2.10.25.10">
    <property type="entry name" value="Laminin"/>
    <property type="match status" value="1"/>
</dbReference>
<dbReference type="PROSITE" id="PS01187">
    <property type="entry name" value="EGF_CA"/>
    <property type="match status" value="1"/>
</dbReference>
<keyword evidence="4" id="KW-0301">Gamma-carboxyglutamic acid</keyword>
<dbReference type="PROSITE" id="PS00010">
    <property type="entry name" value="ASX_HYDROXYL"/>
    <property type="match status" value="1"/>
</dbReference>
<dbReference type="PROSITE" id="PS00022">
    <property type="entry name" value="EGF_1"/>
    <property type="match status" value="1"/>
</dbReference>
<dbReference type="GO" id="GO:0005509">
    <property type="term" value="F:calcium ion binding"/>
    <property type="evidence" value="ECO:0007669"/>
    <property type="project" value="InterPro"/>
</dbReference>
<dbReference type="GO" id="GO:0004252">
    <property type="term" value="F:serine-type endopeptidase activity"/>
    <property type="evidence" value="ECO:0007669"/>
    <property type="project" value="UniProtKB-EC"/>
</dbReference>
<dbReference type="InterPro" id="IPR000152">
    <property type="entry name" value="EGF-type_Asp/Asn_hydroxyl_site"/>
</dbReference>
<dbReference type="OMA" id="GKCEHES"/>
<reference evidence="15" key="2">
    <citation type="journal article" date="2017" name="Sci. Adv.">
        <title>A tail of two voltages: Proteomic comparison of the three electric organs of the electric eel.</title>
        <authorList>
            <person name="Traeger L.L."/>
            <person name="Sabat G."/>
            <person name="Barrett-Wilt G.A."/>
            <person name="Wells G.B."/>
            <person name="Sussman M.R."/>
        </authorList>
    </citation>
    <scope>NUCLEOTIDE SEQUENCE [LARGE SCALE GENOMIC DNA]</scope>
</reference>
<protein>
    <recommendedName>
        <fullName evidence="3">coagulation factor Xa</fullName>
        <ecNumber evidence="3">3.4.21.6</ecNumber>
    </recommendedName>
</protein>
<keyword evidence="6 10" id="KW-0245">EGF-like domain</keyword>
<dbReference type="InterPro" id="IPR017857">
    <property type="entry name" value="Coagulation_fac-like_Gla_dom"/>
</dbReference>
<evidence type="ECO:0000259" key="12">
    <source>
        <dbReference type="PROSITE" id="PS50026"/>
    </source>
</evidence>
<dbReference type="Proteomes" id="UP000314983">
    <property type="component" value="Chromosome 16"/>
</dbReference>
<keyword evidence="5" id="KW-0964">Secreted</keyword>
<dbReference type="FunFam" id="4.10.740.10:FF:000001">
    <property type="entry name" value="vitamin K-dependent protein S"/>
    <property type="match status" value="1"/>
</dbReference>
<evidence type="ECO:0000259" key="13">
    <source>
        <dbReference type="PROSITE" id="PS50998"/>
    </source>
</evidence>
<evidence type="ECO:0000256" key="7">
    <source>
        <dbReference type="ARBA" id="ARBA00022837"/>
    </source>
</evidence>
<evidence type="ECO:0000256" key="1">
    <source>
        <dbReference type="ARBA" id="ARBA00001239"/>
    </source>
</evidence>
<feature type="disulfide bond" evidence="10">
    <location>
        <begin position="110"/>
        <end position="119"/>
    </location>
</feature>
<dbReference type="Gene3D" id="4.10.740.10">
    <property type="entry name" value="Coagulation Factor IX"/>
    <property type="match status" value="1"/>
</dbReference>
<dbReference type="SMART" id="SM00181">
    <property type="entry name" value="EGF"/>
    <property type="match status" value="1"/>
</dbReference>
<dbReference type="STRING" id="8005.ENSEEEP00000024923"/>
<dbReference type="SMART" id="SM00069">
    <property type="entry name" value="GLA"/>
    <property type="match status" value="1"/>
</dbReference>